<evidence type="ECO:0000313" key="4">
    <source>
        <dbReference type="Proteomes" id="UP000000305"/>
    </source>
</evidence>
<dbReference type="InParanoid" id="E9I5Q1"/>
<name>E9I5Q1_DAPPU</name>
<feature type="domain" description="J" evidence="2">
    <location>
        <begin position="14"/>
        <end position="58"/>
    </location>
</feature>
<dbReference type="PROSITE" id="PS50076">
    <property type="entry name" value="DNAJ_2"/>
    <property type="match status" value="1"/>
</dbReference>
<reference evidence="3 4" key="1">
    <citation type="journal article" date="2011" name="Science">
        <title>The ecoresponsive genome of Daphnia pulex.</title>
        <authorList>
            <person name="Colbourne J.K."/>
            <person name="Pfrender M.E."/>
            <person name="Gilbert D."/>
            <person name="Thomas W.K."/>
            <person name="Tucker A."/>
            <person name="Oakley T.H."/>
            <person name="Tokishita S."/>
            <person name="Aerts A."/>
            <person name="Arnold G.J."/>
            <person name="Basu M.K."/>
            <person name="Bauer D.J."/>
            <person name="Caceres C.E."/>
            <person name="Carmel L."/>
            <person name="Casola C."/>
            <person name="Choi J.H."/>
            <person name="Detter J.C."/>
            <person name="Dong Q."/>
            <person name="Dusheyko S."/>
            <person name="Eads B.D."/>
            <person name="Frohlich T."/>
            <person name="Geiler-Samerotte K.A."/>
            <person name="Gerlach D."/>
            <person name="Hatcher P."/>
            <person name="Jogdeo S."/>
            <person name="Krijgsveld J."/>
            <person name="Kriventseva E.V."/>
            <person name="Kultz D."/>
            <person name="Laforsch C."/>
            <person name="Lindquist E."/>
            <person name="Lopez J."/>
            <person name="Manak J.R."/>
            <person name="Muller J."/>
            <person name="Pangilinan J."/>
            <person name="Patwardhan R.P."/>
            <person name="Pitluck S."/>
            <person name="Pritham E.J."/>
            <person name="Rechtsteiner A."/>
            <person name="Rho M."/>
            <person name="Rogozin I.B."/>
            <person name="Sakarya O."/>
            <person name="Salamov A."/>
            <person name="Schaack S."/>
            <person name="Shapiro H."/>
            <person name="Shiga Y."/>
            <person name="Skalitzky C."/>
            <person name="Smith Z."/>
            <person name="Souvorov A."/>
            <person name="Sung W."/>
            <person name="Tang Z."/>
            <person name="Tsuchiya D."/>
            <person name="Tu H."/>
            <person name="Vos H."/>
            <person name="Wang M."/>
            <person name="Wolf Y.I."/>
            <person name="Yamagata H."/>
            <person name="Yamada T."/>
            <person name="Ye Y."/>
            <person name="Shaw J.R."/>
            <person name="Andrews J."/>
            <person name="Crease T.J."/>
            <person name="Tang H."/>
            <person name="Lucas S.M."/>
            <person name="Robertson H.M."/>
            <person name="Bork P."/>
            <person name="Koonin E.V."/>
            <person name="Zdobnov E.M."/>
            <person name="Grigoriev I.V."/>
            <person name="Lynch M."/>
            <person name="Boore J.L."/>
        </authorList>
    </citation>
    <scope>NUCLEOTIDE SEQUENCE [LARGE SCALE GENOMIC DNA]</scope>
</reference>
<dbReference type="InterPro" id="IPR001623">
    <property type="entry name" value="DnaJ_domain"/>
</dbReference>
<evidence type="ECO:0000259" key="2">
    <source>
        <dbReference type="PROSITE" id="PS50076"/>
    </source>
</evidence>
<gene>
    <name evidence="3" type="ORF">DAPPUDRAFT_276165</name>
</gene>
<keyword evidence="1" id="KW-0143">Chaperone</keyword>
<organism evidence="3 4">
    <name type="scientific">Daphnia pulex</name>
    <name type="common">Water flea</name>
    <dbReference type="NCBI Taxonomy" id="6669"/>
    <lineage>
        <taxon>Eukaryota</taxon>
        <taxon>Metazoa</taxon>
        <taxon>Ecdysozoa</taxon>
        <taxon>Arthropoda</taxon>
        <taxon>Crustacea</taxon>
        <taxon>Branchiopoda</taxon>
        <taxon>Diplostraca</taxon>
        <taxon>Cladocera</taxon>
        <taxon>Anomopoda</taxon>
        <taxon>Daphniidae</taxon>
        <taxon>Daphnia</taxon>
    </lineage>
</organism>
<dbReference type="HOGENOM" id="CLU_2981185_0_0_1"/>
<dbReference type="OrthoDB" id="1922282at2759"/>
<dbReference type="AlphaFoldDB" id="E9I5Q1"/>
<proteinExistence type="predicted"/>
<dbReference type="KEGG" id="dpx:DAPPUDRAFT_276165"/>
<dbReference type="InterPro" id="IPR051938">
    <property type="entry name" value="Apopto_cytoskel_mod"/>
</dbReference>
<dbReference type="Proteomes" id="UP000000305">
    <property type="component" value="Unassembled WGS sequence"/>
</dbReference>
<keyword evidence="4" id="KW-1185">Reference proteome</keyword>
<dbReference type="InterPro" id="IPR036869">
    <property type="entry name" value="J_dom_sf"/>
</dbReference>
<dbReference type="EMBL" id="GL735795">
    <property type="protein sequence ID" value="EFX60679.1"/>
    <property type="molecule type" value="Genomic_DNA"/>
</dbReference>
<dbReference type="PRINTS" id="PR00625">
    <property type="entry name" value="JDOMAIN"/>
</dbReference>
<evidence type="ECO:0000256" key="1">
    <source>
        <dbReference type="ARBA" id="ARBA00023186"/>
    </source>
</evidence>
<accession>E9I5Q1</accession>
<dbReference type="CDD" id="cd06257">
    <property type="entry name" value="DnaJ"/>
    <property type="match status" value="1"/>
</dbReference>
<dbReference type="Pfam" id="PF00226">
    <property type="entry name" value="DnaJ"/>
    <property type="match status" value="1"/>
</dbReference>
<sequence length="58" mass="6682">MLIKLEPFFNLSNVCYKVLGLNENCSQKELKQAFVELVKKHHPDSSQDKVDTAKFQLS</sequence>
<dbReference type="Gene3D" id="1.10.287.110">
    <property type="entry name" value="DnaJ domain"/>
    <property type="match status" value="1"/>
</dbReference>
<protein>
    <recommendedName>
        <fullName evidence="2">J domain-containing protein</fullName>
    </recommendedName>
</protein>
<dbReference type="PANTHER" id="PTHR44145">
    <property type="entry name" value="DNAJ HOMOLOG SUBFAMILY A MEMBER 3, MITOCHONDRIAL"/>
    <property type="match status" value="1"/>
</dbReference>
<dbReference type="PANTHER" id="PTHR44145:SF3">
    <property type="entry name" value="DNAJ HOMOLOG SUBFAMILY A MEMBER 3, MITOCHONDRIAL"/>
    <property type="match status" value="1"/>
</dbReference>
<dbReference type="SUPFAM" id="SSF46565">
    <property type="entry name" value="Chaperone J-domain"/>
    <property type="match status" value="1"/>
</dbReference>
<evidence type="ECO:0000313" key="3">
    <source>
        <dbReference type="EMBL" id="EFX60679.1"/>
    </source>
</evidence>